<dbReference type="Pfam" id="PF03279">
    <property type="entry name" value="Lip_A_acyltrans"/>
    <property type="match status" value="1"/>
</dbReference>
<keyword evidence="3" id="KW-0997">Cell inner membrane</keyword>
<evidence type="ECO:0000313" key="8">
    <source>
        <dbReference type="Proteomes" id="UP000287243"/>
    </source>
</evidence>
<keyword evidence="4 7" id="KW-0808">Transferase</keyword>
<name>A0A410P2N5_VELA1</name>
<dbReference type="RefSeq" id="WP_164908797.1">
    <property type="nucleotide sequence ID" value="NZ_CP019384.1"/>
</dbReference>
<dbReference type="Pfam" id="PF06258">
    <property type="entry name" value="Mito_fiss_Elm1"/>
    <property type="match status" value="1"/>
</dbReference>
<dbReference type="EMBL" id="CP019384">
    <property type="protein sequence ID" value="QAT16403.1"/>
    <property type="molecule type" value="Genomic_DNA"/>
</dbReference>
<keyword evidence="8" id="KW-1185">Reference proteome</keyword>
<dbReference type="KEGG" id="vai:BU251_00995"/>
<evidence type="ECO:0000256" key="1">
    <source>
        <dbReference type="ARBA" id="ARBA00004533"/>
    </source>
</evidence>
<sequence>MLDFVLYILFRSWVGVMRLLPLEAWLAAARLAADIYRVLDGRRRRRAAIHIKMAFPDKTFLERKRILVAMYRNFAQNIVETLYLPYMDAAFMRRHVAISGWGIFQEAEAKGKGVVFLGCHAGSWELSNIACAFLIGSGRYAMLARPQGKTKKIDAFLNDLRTSKGCGVIRVNELKKMVEHLSQNKVLGSVADHGGREGVLVPFFGKTAKTPTGTVKLAKKLGAPVILAFMHRRRGAEHEMFLEAFHPSSGASDEKSLAADLAAINAVFEKWIRLYPEEYLWFYRRWKYSSQRRVLILSDGKAGHVKQSQALAGMVRDLGFETEIRTTEVRFKTRTASTALAVIARILGAGAARTCLRFFLEGRTYDDISREVFDLVVSAGSSLAAVNIAVAHENDAASVAIMKPGLLRYGQLDLVVMPEHDRPPKKKNVAVIVGSLNSVSAESMKKDYEMLLSRRSQMAAAGRAGSPKIGLLVGGDSRHYVIREPVADILVAQLRRILEETGAYLFVTTSRRTAGPVVRILREAFASQDNCKLFVDAAQDNPPGTVGGILCASDILVVSGESISMVSEAVASAKPVVVFEPQRLTERNKVRRFLEKMQADGRIYLVKTPGIYDKLSWIIGTKPVAAKLDTRTGVIEALKKLI</sequence>
<dbReference type="Proteomes" id="UP000287243">
    <property type="component" value="Chromosome"/>
</dbReference>
<proteinExistence type="predicted"/>
<evidence type="ECO:0000256" key="4">
    <source>
        <dbReference type="ARBA" id="ARBA00022679"/>
    </source>
</evidence>
<dbReference type="PANTHER" id="PTHR30606">
    <property type="entry name" value="LIPID A BIOSYNTHESIS LAUROYL ACYLTRANSFERASE"/>
    <property type="match status" value="1"/>
</dbReference>
<accession>A0A410P2N5</accession>
<evidence type="ECO:0000256" key="3">
    <source>
        <dbReference type="ARBA" id="ARBA00022519"/>
    </source>
</evidence>
<dbReference type="CDD" id="cd07984">
    <property type="entry name" value="LPLAT_LABLAT-like"/>
    <property type="match status" value="1"/>
</dbReference>
<gene>
    <name evidence="7" type="ORF">BU251_00995</name>
</gene>
<dbReference type="InterPro" id="IPR009367">
    <property type="entry name" value="Elm1-like"/>
</dbReference>
<evidence type="ECO:0000256" key="5">
    <source>
        <dbReference type="ARBA" id="ARBA00023136"/>
    </source>
</evidence>
<evidence type="ECO:0000313" key="7">
    <source>
        <dbReference type="EMBL" id="QAT16403.1"/>
    </source>
</evidence>
<dbReference type="InterPro" id="IPR004960">
    <property type="entry name" value="LipA_acyltrans"/>
</dbReference>
<dbReference type="PANTHER" id="PTHR30606:SF10">
    <property type="entry name" value="PHOSPHATIDYLINOSITOL MANNOSIDE ACYLTRANSFERASE"/>
    <property type="match status" value="1"/>
</dbReference>
<evidence type="ECO:0000256" key="6">
    <source>
        <dbReference type="ARBA" id="ARBA00023315"/>
    </source>
</evidence>
<reference evidence="7 8" key="1">
    <citation type="submission" date="2017-01" db="EMBL/GenBank/DDBJ databases">
        <title>First insights into the biology of 'candidatus Vampirococcus archaeovorus'.</title>
        <authorList>
            <person name="Kizina J."/>
            <person name="Jordan S."/>
            <person name="Stueber K."/>
            <person name="Reinhardt R."/>
            <person name="Harder J."/>
        </authorList>
    </citation>
    <scope>NUCLEOTIDE SEQUENCE [LARGE SCALE GENOMIC DNA]</scope>
    <source>
        <strain evidence="7 8">LiM</strain>
    </source>
</reference>
<keyword evidence="5" id="KW-0472">Membrane</keyword>
<evidence type="ECO:0000256" key="2">
    <source>
        <dbReference type="ARBA" id="ARBA00022475"/>
    </source>
</evidence>
<keyword evidence="6 7" id="KW-0012">Acyltransferase</keyword>
<dbReference type="GO" id="GO:0016746">
    <property type="term" value="F:acyltransferase activity"/>
    <property type="evidence" value="ECO:0007669"/>
    <property type="project" value="UniProtKB-KW"/>
</dbReference>
<dbReference type="GO" id="GO:0009247">
    <property type="term" value="P:glycolipid biosynthetic process"/>
    <property type="evidence" value="ECO:0007669"/>
    <property type="project" value="UniProtKB-ARBA"/>
</dbReference>
<organism evidence="7 8">
    <name type="scientific">Velamenicoccus archaeovorus</name>
    <dbReference type="NCBI Taxonomy" id="1930593"/>
    <lineage>
        <taxon>Bacteria</taxon>
        <taxon>Pseudomonadati</taxon>
        <taxon>Candidatus Omnitrophota</taxon>
        <taxon>Candidatus Velamenicoccus</taxon>
    </lineage>
</organism>
<protein>
    <submittedName>
        <fullName evidence="7">Lipid A biosynthesis lauroyl acyltransferase</fullName>
    </submittedName>
</protein>
<dbReference type="AlphaFoldDB" id="A0A410P2N5"/>
<keyword evidence="2" id="KW-1003">Cell membrane</keyword>
<comment type="subcellular location">
    <subcellularLocation>
        <location evidence="1">Cell inner membrane</location>
    </subcellularLocation>
</comment>
<dbReference type="GO" id="GO:0005886">
    <property type="term" value="C:plasma membrane"/>
    <property type="evidence" value="ECO:0007669"/>
    <property type="project" value="UniProtKB-SubCell"/>
</dbReference>